<dbReference type="InterPro" id="IPR012902">
    <property type="entry name" value="N_methyl_site"/>
</dbReference>
<dbReference type="Proteomes" id="UP000823928">
    <property type="component" value="Unassembled WGS sequence"/>
</dbReference>
<name>A0A9D1EZ68_9BACT</name>
<keyword evidence="1" id="KW-1133">Transmembrane helix</keyword>
<comment type="caution">
    <text evidence="3">The sequence shown here is derived from an EMBL/GenBank/DDBJ whole genome shotgun (WGS) entry which is preliminary data.</text>
</comment>
<keyword evidence="1" id="KW-0472">Membrane</keyword>
<proteinExistence type="predicted"/>
<keyword evidence="1" id="KW-0812">Transmembrane</keyword>
<dbReference type="InterPro" id="IPR046721">
    <property type="entry name" value="DUF6613"/>
</dbReference>
<sequence length="212" mass="24720">MKIVTEGFTLAEVLITLGIIGIVAAMTLPTIVQKYRNQVVETRLEKFYSTINQAIRRAEVDYGDKSYWFENQSKLERHQWMKKYLLPYMKITKYEQVTGGTSGIMVYYLPDGSAFSSINGGEVNRDWLFWPGNPDKCPNKDSSTGICRFWFFYSPTSDGFYKNKGLEPWRNGDTVEEFYDNCQNSKYRYNCAALIQANGWKIPKNYPYKVRF</sequence>
<evidence type="ECO:0000313" key="3">
    <source>
        <dbReference type="EMBL" id="HIS36162.1"/>
    </source>
</evidence>
<dbReference type="NCBIfam" id="TIGR02532">
    <property type="entry name" value="IV_pilin_GFxxxE"/>
    <property type="match status" value="1"/>
</dbReference>
<feature type="transmembrane region" description="Helical" evidence="1">
    <location>
        <begin position="7"/>
        <end position="28"/>
    </location>
</feature>
<evidence type="ECO:0000259" key="2">
    <source>
        <dbReference type="Pfam" id="PF20318"/>
    </source>
</evidence>
<accession>A0A9D1EZ68</accession>
<dbReference type="SUPFAM" id="SSF54523">
    <property type="entry name" value="Pili subunits"/>
    <property type="match status" value="1"/>
</dbReference>
<evidence type="ECO:0000313" key="4">
    <source>
        <dbReference type="Proteomes" id="UP000823928"/>
    </source>
</evidence>
<dbReference type="Gene3D" id="3.30.700.10">
    <property type="entry name" value="Glycoprotein, Type 4 Pilin"/>
    <property type="match status" value="1"/>
</dbReference>
<feature type="domain" description="DUF6613" evidence="2">
    <location>
        <begin position="30"/>
        <end position="210"/>
    </location>
</feature>
<gene>
    <name evidence="3" type="ORF">IAC10_05980</name>
</gene>
<protein>
    <submittedName>
        <fullName evidence="3">Type II secretion system protein</fullName>
    </submittedName>
</protein>
<organism evidence="3 4">
    <name type="scientific">Candidatus Scatousia excrementigallinarum</name>
    <dbReference type="NCBI Taxonomy" id="2840935"/>
    <lineage>
        <taxon>Bacteria</taxon>
        <taxon>Candidatus Scatousia</taxon>
    </lineage>
</organism>
<dbReference type="AlphaFoldDB" id="A0A9D1EZ68"/>
<evidence type="ECO:0000256" key="1">
    <source>
        <dbReference type="SAM" id="Phobius"/>
    </source>
</evidence>
<dbReference type="Pfam" id="PF20318">
    <property type="entry name" value="DUF6613"/>
    <property type="match status" value="1"/>
</dbReference>
<dbReference type="EMBL" id="DVIU01000120">
    <property type="protein sequence ID" value="HIS36162.1"/>
    <property type="molecule type" value="Genomic_DNA"/>
</dbReference>
<dbReference type="InterPro" id="IPR045584">
    <property type="entry name" value="Pilin-like"/>
</dbReference>
<reference evidence="3" key="1">
    <citation type="submission" date="2020-10" db="EMBL/GenBank/DDBJ databases">
        <authorList>
            <person name="Gilroy R."/>
        </authorList>
    </citation>
    <scope>NUCLEOTIDE SEQUENCE</scope>
    <source>
        <strain evidence="3">6276</strain>
    </source>
</reference>
<reference evidence="3" key="2">
    <citation type="journal article" date="2021" name="PeerJ">
        <title>Extensive microbial diversity within the chicken gut microbiome revealed by metagenomics and culture.</title>
        <authorList>
            <person name="Gilroy R."/>
            <person name="Ravi A."/>
            <person name="Getino M."/>
            <person name="Pursley I."/>
            <person name="Horton D.L."/>
            <person name="Alikhan N.F."/>
            <person name="Baker D."/>
            <person name="Gharbi K."/>
            <person name="Hall N."/>
            <person name="Watson M."/>
            <person name="Adriaenssens E.M."/>
            <person name="Foster-Nyarko E."/>
            <person name="Jarju S."/>
            <person name="Secka A."/>
            <person name="Antonio M."/>
            <person name="Oren A."/>
            <person name="Chaudhuri R.R."/>
            <person name="La Ragione R."/>
            <person name="Hildebrand F."/>
            <person name="Pallen M.J."/>
        </authorList>
    </citation>
    <scope>NUCLEOTIDE SEQUENCE</scope>
    <source>
        <strain evidence="3">6276</strain>
    </source>
</reference>